<sequence>MIRVELKTRGAKMARTGDGKPRSEKRRATYRISKRVSADEWSAFQERARAEGFESWQEFLSALVLEKTEVRNIQKRDLTLMLGHIGKIGSNINQIARHLNSGKMKAVSAEEMKLIADIPDQLDSFGRAIRDMLK</sequence>
<keyword evidence="3" id="KW-1185">Reference proteome</keyword>
<dbReference type="Proteomes" id="UP001597413">
    <property type="component" value="Unassembled WGS sequence"/>
</dbReference>
<dbReference type="RefSeq" id="WP_377389660.1">
    <property type="nucleotide sequence ID" value="NZ_JBHUIX010000009.1"/>
</dbReference>
<accession>A0ABW5A818</accession>
<protein>
    <submittedName>
        <fullName evidence="2">MobC family plasmid mobilization relaxosome protein</fullName>
    </submittedName>
</protein>
<organism evidence="2 3">
    <name type="scientific">Rhodobacter lacus</name>
    <dbReference type="NCBI Taxonomy" id="1641972"/>
    <lineage>
        <taxon>Bacteria</taxon>
        <taxon>Pseudomonadati</taxon>
        <taxon>Pseudomonadota</taxon>
        <taxon>Alphaproteobacteria</taxon>
        <taxon>Rhodobacterales</taxon>
        <taxon>Rhodobacter group</taxon>
        <taxon>Rhodobacter</taxon>
    </lineage>
</organism>
<name>A0ABW5A818_9RHOB</name>
<reference evidence="3" key="1">
    <citation type="journal article" date="2019" name="Int. J. Syst. Evol. Microbiol.">
        <title>The Global Catalogue of Microorganisms (GCM) 10K type strain sequencing project: providing services to taxonomists for standard genome sequencing and annotation.</title>
        <authorList>
            <consortium name="The Broad Institute Genomics Platform"/>
            <consortium name="The Broad Institute Genome Sequencing Center for Infectious Disease"/>
            <person name="Wu L."/>
            <person name="Ma J."/>
        </authorList>
    </citation>
    <scope>NUCLEOTIDE SEQUENCE [LARGE SCALE GENOMIC DNA]</scope>
    <source>
        <strain evidence="3">CCUG 55131</strain>
    </source>
</reference>
<evidence type="ECO:0000313" key="2">
    <source>
        <dbReference type="EMBL" id="MFD2174308.1"/>
    </source>
</evidence>
<dbReference type="EMBL" id="JBHUIX010000009">
    <property type="protein sequence ID" value="MFD2174308.1"/>
    <property type="molecule type" value="Genomic_DNA"/>
</dbReference>
<dbReference type="InterPro" id="IPR053842">
    <property type="entry name" value="NikA-like"/>
</dbReference>
<gene>
    <name evidence="2" type="ORF">ACFSM0_09425</name>
</gene>
<evidence type="ECO:0000313" key="3">
    <source>
        <dbReference type="Proteomes" id="UP001597413"/>
    </source>
</evidence>
<proteinExistence type="predicted"/>
<comment type="caution">
    <text evidence="2">The sequence shown here is derived from an EMBL/GenBank/DDBJ whole genome shotgun (WGS) entry which is preliminary data.</text>
</comment>
<dbReference type="Pfam" id="PF21983">
    <property type="entry name" value="NikA-like"/>
    <property type="match status" value="1"/>
</dbReference>
<feature type="region of interest" description="Disordered" evidence="1">
    <location>
        <begin position="1"/>
        <end position="26"/>
    </location>
</feature>
<evidence type="ECO:0000256" key="1">
    <source>
        <dbReference type="SAM" id="MobiDB-lite"/>
    </source>
</evidence>